<dbReference type="EMBL" id="PQIB02000003">
    <property type="protein sequence ID" value="RLN27675.1"/>
    <property type="molecule type" value="Genomic_DNA"/>
</dbReference>
<name>A0A3L6SW36_PANMI</name>
<dbReference type="Pfam" id="PF10294">
    <property type="entry name" value="Methyltransf_16"/>
    <property type="match status" value="1"/>
</dbReference>
<sequence length="340" mass="37027">MAGAAAQDAAEQLLHLKLAFLAGEPPACVLALARKAGGGSITPHVQSFLLENRTGTNVDGRQNFTYTTTIFKRIISEVELSSGTVIDGLYEEFAQHDNVSSRLISVVARLSCSSNMLEGDTGCSLWPSSLFLSEFILSYPEIFSTKCCFELGSGVGLVGICLNYVGASKVILTDGDTSTLTNMKENMELNNLCIEQEDSEVLKESKNKVECKYLSWEDVSESDLWGYEPDIVLGADIMYDPVCVPHLVRVLLMLLRRDRRTEGNNGKSGDEFQTEGPVAYIATVVRNTETFNCFAKAAADAKLSAINIASSAAPSNLLPYMLSYDRSSVQLLKITSLLQN</sequence>
<proteinExistence type="predicted"/>
<organism evidence="1 2">
    <name type="scientific">Panicum miliaceum</name>
    <name type="common">Proso millet</name>
    <name type="synonym">Broomcorn millet</name>
    <dbReference type="NCBI Taxonomy" id="4540"/>
    <lineage>
        <taxon>Eukaryota</taxon>
        <taxon>Viridiplantae</taxon>
        <taxon>Streptophyta</taxon>
        <taxon>Embryophyta</taxon>
        <taxon>Tracheophyta</taxon>
        <taxon>Spermatophyta</taxon>
        <taxon>Magnoliopsida</taxon>
        <taxon>Liliopsida</taxon>
        <taxon>Poales</taxon>
        <taxon>Poaceae</taxon>
        <taxon>PACMAD clade</taxon>
        <taxon>Panicoideae</taxon>
        <taxon>Panicodae</taxon>
        <taxon>Paniceae</taxon>
        <taxon>Panicinae</taxon>
        <taxon>Panicum</taxon>
        <taxon>Panicum sect. Panicum</taxon>
    </lineage>
</organism>
<dbReference type="Gene3D" id="3.40.50.150">
    <property type="entry name" value="Vaccinia Virus protein VP39"/>
    <property type="match status" value="1"/>
</dbReference>
<dbReference type="PANTHER" id="PTHR14614:SF130">
    <property type="entry name" value="PROTEIN-LYSINE N-METHYLTRANSFERASE EEF2KMT"/>
    <property type="match status" value="1"/>
</dbReference>
<dbReference type="Proteomes" id="UP000275267">
    <property type="component" value="Unassembled WGS sequence"/>
</dbReference>
<gene>
    <name evidence="1" type="ORF">C2845_PM05G12100</name>
</gene>
<dbReference type="AlphaFoldDB" id="A0A3L6SW36"/>
<evidence type="ECO:0008006" key="3">
    <source>
        <dbReference type="Google" id="ProtNLM"/>
    </source>
</evidence>
<reference evidence="2" key="1">
    <citation type="journal article" date="2019" name="Nat. Commun.">
        <title>The genome of broomcorn millet.</title>
        <authorList>
            <person name="Zou C."/>
            <person name="Miki D."/>
            <person name="Li D."/>
            <person name="Tang Q."/>
            <person name="Xiao L."/>
            <person name="Rajput S."/>
            <person name="Deng P."/>
            <person name="Jia W."/>
            <person name="Huang R."/>
            <person name="Zhang M."/>
            <person name="Sun Y."/>
            <person name="Hu J."/>
            <person name="Fu X."/>
            <person name="Schnable P.S."/>
            <person name="Li F."/>
            <person name="Zhang H."/>
            <person name="Feng B."/>
            <person name="Zhu X."/>
            <person name="Liu R."/>
            <person name="Schnable J.C."/>
            <person name="Zhu J.-K."/>
            <person name="Zhang H."/>
        </authorList>
    </citation>
    <scope>NUCLEOTIDE SEQUENCE [LARGE SCALE GENOMIC DNA]</scope>
</reference>
<evidence type="ECO:0000313" key="1">
    <source>
        <dbReference type="EMBL" id="RLN27675.1"/>
    </source>
</evidence>
<accession>A0A3L6SW36</accession>
<dbReference type="PANTHER" id="PTHR14614">
    <property type="entry name" value="HEPATOCELLULAR CARCINOMA-ASSOCIATED ANTIGEN"/>
    <property type="match status" value="1"/>
</dbReference>
<dbReference type="SUPFAM" id="SSF53335">
    <property type="entry name" value="S-adenosyl-L-methionine-dependent methyltransferases"/>
    <property type="match status" value="1"/>
</dbReference>
<evidence type="ECO:0000313" key="2">
    <source>
        <dbReference type="Proteomes" id="UP000275267"/>
    </source>
</evidence>
<keyword evidence="2" id="KW-1185">Reference proteome</keyword>
<dbReference type="InterPro" id="IPR019410">
    <property type="entry name" value="Methyltransf_16"/>
</dbReference>
<dbReference type="InterPro" id="IPR029063">
    <property type="entry name" value="SAM-dependent_MTases_sf"/>
</dbReference>
<dbReference type="OrthoDB" id="194386at2759"/>
<dbReference type="STRING" id="4540.A0A3L6SW36"/>
<protein>
    <recommendedName>
        <fullName evidence="3">FAM86 N-terminal domain-containing protein</fullName>
    </recommendedName>
</protein>
<comment type="caution">
    <text evidence="1">The sequence shown here is derived from an EMBL/GenBank/DDBJ whole genome shotgun (WGS) entry which is preliminary data.</text>
</comment>